<evidence type="ECO:0000256" key="1">
    <source>
        <dbReference type="HAMAP-Rule" id="MF_00122"/>
    </source>
</evidence>
<comment type="catalytic activity">
    <reaction evidence="1">
        <text>L-glutamyl-tRNA(Gln) + L-glutamine + ATP + H2O = L-glutaminyl-tRNA(Gln) + L-glutamate + ADP + phosphate + H(+)</text>
        <dbReference type="Rhea" id="RHEA:17521"/>
        <dbReference type="Rhea" id="RHEA-COMP:9681"/>
        <dbReference type="Rhea" id="RHEA-COMP:9684"/>
        <dbReference type="ChEBI" id="CHEBI:15377"/>
        <dbReference type="ChEBI" id="CHEBI:15378"/>
        <dbReference type="ChEBI" id="CHEBI:29985"/>
        <dbReference type="ChEBI" id="CHEBI:30616"/>
        <dbReference type="ChEBI" id="CHEBI:43474"/>
        <dbReference type="ChEBI" id="CHEBI:58359"/>
        <dbReference type="ChEBI" id="CHEBI:78520"/>
        <dbReference type="ChEBI" id="CHEBI:78521"/>
        <dbReference type="ChEBI" id="CHEBI:456216"/>
    </reaction>
</comment>
<dbReference type="Pfam" id="PF02686">
    <property type="entry name" value="GatC"/>
    <property type="match status" value="1"/>
</dbReference>
<comment type="catalytic activity">
    <reaction evidence="1">
        <text>L-aspartyl-tRNA(Asn) + L-glutamine + ATP + H2O = L-asparaginyl-tRNA(Asn) + L-glutamate + ADP + phosphate + 2 H(+)</text>
        <dbReference type="Rhea" id="RHEA:14513"/>
        <dbReference type="Rhea" id="RHEA-COMP:9674"/>
        <dbReference type="Rhea" id="RHEA-COMP:9677"/>
        <dbReference type="ChEBI" id="CHEBI:15377"/>
        <dbReference type="ChEBI" id="CHEBI:15378"/>
        <dbReference type="ChEBI" id="CHEBI:29985"/>
        <dbReference type="ChEBI" id="CHEBI:30616"/>
        <dbReference type="ChEBI" id="CHEBI:43474"/>
        <dbReference type="ChEBI" id="CHEBI:58359"/>
        <dbReference type="ChEBI" id="CHEBI:78515"/>
        <dbReference type="ChEBI" id="CHEBI:78516"/>
        <dbReference type="ChEBI" id="CHEBI:456216"/>
    </reaction>
</comment>
<reference evidence="3 4" key="1">
    <citation type="submission" date="2021-03" db="EMBL/GenBank/DDBJ databases">
        <title>Genomic and phenotypic characterization of Chloracidobacterium isolates provides evidence for multiple species.</title>
        <authorList>
            <person name="Saini M.K."/>
            <person name="Costas A.M.G."/>
            <person name="Tank M."/>
            <person name="Bryant D.A."/>
        </authorList>
    </citation>
    <scope>NUCLEOTIDE SEQUENCE [LARGE SCALE GENOMIC DNA]</scope>
    <source>
        <strain evidence="3 4">N</strain>
    </source>
</reference>
<comment type="similarity">
    <text evidence="1">Belongs to the GatC family.</text>
</comment>
<evidence type="ECO:0000313" key="3">
    <source>
        <dbReference type="EMBL" id="QUV93400.1"/>
    </source>
</evidence>
<evidence type="ECO:0000313" key="4">
    <source>
        <dbReference type="Proteomes" id="UP000677668"/>
    </source>
</evidence>
<proteinExistence type="inferred from homology"/>
<evidence type="ECO:0000256" key="2">
    <source>
        <dbReference type="SAM" id="MobiDB-lite"/>
    </source>
</evidence>
<dbReference type="NCBIfam" id="TIGR00135">
    <property type="entry name" value="gatC"/>
    <property type="match status" value="1"/>
</dbReference>
<accession>A0ABX8AXI7</accession>
<dbReference type="InterPro" id="IPR036113">
    <property type="entry name" value="Asp/Glu-ADT_sf_sub_c"/>
</dbReference>
<dbReference type="InterPro" id="IPR003837">
    <property type="entry name" value="GatC"/>
</dbReference>
<organism evidence="3 4">
    <name type="scientific">Chloracidobacterium sp. N</name>
    <dbReference type="NCBI Taxonomy" id="2821540"/>
    <lineage>
        <taxon>Bacteria</taxon>
        <taxon>Pseudomonadati</taxon>
        <taxon>Acidobacteriota</taxon>
        <taxon>Terriglobia</taxon>
        <taxon>Terriglobales</taxon>
        <taxon>Acidobacteriaceae</taxon>
        <taxon>Chloracidobacterium</taxon>
        <taxon>Chloracidobacterium aggregatum</taxon>
    </lineage>
</organism>
<sequence>MAITTQDVEKIAQLANLRPSAADLDRLAAQMGAIVGYFDRLNELDTTDVPPMSHCSAVGDTALRPDTPHTPPGTGTALANAPASGYGHFKVPRVL</sequence>
<keyword evidence="4" id="KW-1185">Reference proteome</keyword>
<gene>
    <name evidence="1 3" type="primary">gatC</name>
    <name evidence="3" type="ORF">J8C05_08470</name>
</gene>
<dbReference type="Gene3D" id="1.10.20.60">
    <property type="entry name" value="Glu-tRNAGln amidotransferase C subunit, N-terminal domain"/>
    <property type="match status" value="1"/>
</dbReference>
<name>A0ABX8AXI7_9BACT</name>
<dbReference type="HAMAP" id="MF_00122">
    <property type="entry name" value="GatC"/>
    <property type="match status" value="1"/>
</dbReference>
<keyword evidence="1" id="KW-0648">Protein biosynthesis</keyword>
<dbReference type="RefSeq" id="WP_211421783.1">
    <property type="nucleotide sequence ID" value="NZ_CP072642.1"/>
</dbReference>
<dbReference type="EMBL" id="CP072642">
    <property type="protein sequence ID" value="QUV93400.1"/>
    <property type="molecule type" value="Genomic_DNA"/>
</dbReference>
<feature type="region of interest" description="Disordered" evidence="2">
    <location>
        <begin position="58"/>
        <end position="82"/>
    </location>
</feature>
<comment type="function">
    <text evidence="1">Allows the formation of correctly charged Asn-tRNA(Asn) or Gln-tRNA(Gln) through the transamidation of misacylated Asp-tRNA(Asn) or Glu-tRNA(Gln) in organisms which lack either or both of asparaginyl-tRNA or glutaminyl-tRNA synthetases. The reaction takes place in the presence of glutamine and ATP through an activated phospho-Asp-tRNA(Asn) or phospho-Glu-tRNA(Gln).</text>
</comment>
<protein>
    <recommendedName>
        <fullName evidence="1">Aspartyl/glutamyl-tRNA(Asn/Gln) amidotransferase subunit C</fullName>
        <shortName evidence="1">Asp/Glu-ADT subunit C</shortName>
        <ecNumber evidence="1">6.3.5.-</ecNumber>
    </recommendedName>
</protein>
<keyword evidence="1" id="KW-0436">Ligase</keyword>
<dbReference type="EC" id="6.3.5.-" evidence="1"/>
<dbReference type="PANTHER" id="PTHR15004">
    <property type="entry name" value="GLUTAMYL-TRNA(GLN) AMIDOTRANSFERASE SUBUNIT C, MITOCHONDRIAL"/>
    <property type="match status" value="1"/>
</dbReference>
<dbReference type="SUPFAM" id="SSF141000">
    <property type="entry name" value="Glu-tRNAGln amidotransferase C subunit"/>
    <property type="match status" value="1"/>
</dbReference>
<dbReference type="PANTHER" id="PTHR15004:SF0">
    <property type="entry name" value="GLUTAMYL-TRNA(GLN) AMIDOTRANSFERASE SUBUNIT C, MITOCHONDRIAL"/>
    <property type="match status" value="1"/>
</dbReference>
<keyword evidence="1" id="KW-0547">Nucleotide-binding</keyword>
<dbReference type="Proteomes" id="UP000677668">
    <property type="component" value="Chromosome 1"/>
</dbReference>
<comment type="subunit">
    <text evidence="1">Heterotrimer of A, B and C subunits.</text>
</comment>
<keyword evidence="1" id="KW-0067">ATP-binding</keyword>